<evidence type="ECO:0000313" key="1">
    <source>
        <dbReference type="EMBL" id="QNN54337.1"/>
    </source>
</evidence>
<dbReference type="Proteomes" id="UP000515947">
    <property type="component" value="Chromosome"/>
</dbReference>
<sequence length="146" mass="16875">MARIRGEVIIEAPVEEVFDLVADERTEPAYNPRIARAEKVGDGPVGRGSRFVVEPKGMGDRGEMHLEIVEYERPHRLHNMIRSPYMRVDGVLTFQDLDGATRFTWNWDMALLGWMRLLSPVLALVGPRWERRNWVGLKSYLESGRR</sequence>
<protein>
    <submittedName>
        <fullName evidence="1">SRPBCC family protein</fullName>
    </submittedName>
</protein>
<reference evidence="1 2" key="1">
    <citation type="submission" date="2020-08" db="EMBL/GenBank/DDBJ databases">
        <title>Genome sequence of Nocardioides mesophilus KACC 16243T.</title>
        <authorList>
            <person name="Hyun D.-W."/>
            <person name="Bae J.-W."/>
        </authorList>
    </citation>
    <scope>NUCLEOTIDE SEQUENCE [LARGE SCALE GENOMIC DNA]</scope>
    <source>
        <strain evidence="1 2">KACC 16243</strain>
    </source>
</reference>
<dbReference type="Pfam" id="PF10604">
    <property type="entry name" value="Polyketide_cyc2"/>
    <property type="match status" value="1"/>
</dbReference>
<name>A0A7G9RFG2_9ACTN</name>
<dbReference type="InterPro" id="IPR019587">
    <property type="entry name" value="Polyketide_cyclase/dehydratase"/>
</dbReference>
<proteinExistence type="predicted"/>
<organism evidence="1 2">
    <name type="scientific">Nocardioides mesophilus</name>
    <dbReference type="NCBI Taxonomy" id="433659"/>
    <lineage>
        <taxon>Bacteria</taxon>
        <taxon>Bacillati</taxon>
        <taxon>Actinomycetota</taxon>
        <taxon>Actinomycetes</taxon>
        <taxon>Propionibacteriales</taxon>
        <taxon>Nocardioidaceae</taxon>
        <taxon>Nocardioides</taxon>
    </lineage>
</organism>
<gene>
    <name evidence="1" type="ORF">H9L09_08400</name>
</gene>
<dbReference type="EMBL" id="CP060713">
    <property type="protein sequence ID" value="QNN54337.1"/>
    <property type="molecule type" value="Genomic_DNA"/>
</dbReference>
<dbReference type="Gene3D" id="3.30.530.20">
    <property type="match status" value="1"/>
</dbReference>
<dbReference type="InterPro" id="IPR023393">
    <property type="entry name" value="START-like_dom_sf"/>
</dbReference>
<evidence type="ECO:0000313" key="2">
    <source>
        <dbReference type="Proteomes" id="UP000515947"/>
    </source>
</evidence>
<dbReference type="KEGG" id="nmes:H9L09_08400"/>
<dbReference type="SUPFAM" id="SSF55961">
    <property type="entry name" value="Bet v1-like"/>
    <property type="match status" value="1"/>
</dbReference>
<accession>A0A7G9RFG2</accession>
<dbReference type="RefSeq" id="WP_187580177.1">
    <property type="nucleotide sequence ID" value="NZ_CP060713.1"/>
</dbReference>
<dbReference type="AlphaFoldDB" id="A0A7G9RFG2"/>
<keyword evidence="2" id="KW-1185">Reference proteome</keyword>